<dbReference type="PRINTS" id="PR00452">
    <property type="entry name" value="SH3DOMAIN"/>
</dbReference>
<feature type="compositionally biased region" description="Low complexity" evidence="3">
    <location>
        <begin position="177"/>
        <end position="186"/>
    </location>
</feature>
<evidence type="ECO:0000256" key="3">
    <source>
        <dbReference type="SAM" id="MobiDB-lite"/>
    </source>
</evidence>
<dbReference type="SMART" id="SM00326">
    <property type="entry name" value="SH3"/>
    <property type="match status" value="1"/>
</dbReference>
<dbReference type="PROSITE" id="PS50002">
    <property type="entry name" value="SH3"/>
    <property type="match status" value="1"/>
</dbReference>
<dbReference type="SUPFAM" id="SSF50044">
    <property type="entry name" value="SH3-domain"/>
    <property type="match status" value="1"/>
</dbReference>
<feature type="domain" description="SH3" evidence="4">
    <location>
        <begin position="117"/>
        <end position="178"/>
    </location>
</feature>
<organism evidence="5 6">
    <name type="scientific">Bombardia bombarda</name>
    <dbReference type="NCBI Taxonomy" id="252184"/>
    <lineage>
        <taxon>Eukaryota</taxon>
        <taxon>Fungi</taxon>
        <taxon>Dikarya</taxon>
        <taxon>Ascomycota</taxon>
        <taxon>Pezizomycotina</taxon>
        <taxon>Sordariomycetes</taxon>
        <taxon>Sordariomycetidae</taxon>
        <taxon>Sordariales</taxon>
        <taxon>Lasiosphaeriaceae</taxon>
        <taxon>Bombardia</taxon>
    </lineage>
</organism>
<evidence type="ECO:0000259" key="4">
    <source>
        <dbReference type="PROSITE" id="PS50002"/>
    </source>
</evidence>
<dbReference type="PANTHER" id="PTHR45929:SF7">
    <property type="entry name" value="LAS SEVENTEEN-BINDING PROTEIN 1"/>
    <property type="match status" value="1"/>
</dbReference>
<protein>
    <submittedName>
        <fullName evidence="5">SH3 domain-containing protein</fullName>
    </submittedName>
</protein>
<dbReference type="CDD" id="cd00174">
    <property type="entry name" value="SH3"/>
    <property type="match status" value="1"/>
</dbReference>
<dbReference type="EMBL" id="JAULSR010000002">
    <property type="protein sequence ID" value="KAK0628593.1"/>
    <property type="molecule type" value="Genomic_DNA"/>
</dbReference>
<gene>
    <name evidence="5" type="ORF">B0T17DRAFT_505253</name>
</gene>
<name>A0AA39X796_9PEZI</name>
<reference evidence="5" key="1">
    <citation type="submission" date="2023-06" db="EMBL/GenBank/DDBJ databases">
        <title>Genome-scale phylogeny and comparative genomics of the fungal order Sordariales.</title>
        <authorList>
            <consortium name="Lawrence Berkeley National Laboratory"/>
            <person name="Hensen N."/>
            <person name="Bonometti L."/>
            <person name="Westerberg I."/>
            <person name="Brannstrom I.O."/>
            <person name="Guillou S."/>
            <person name="Cros-Aarteil S."/>
            <person name="Calhoun S."/>
            <person name="Haridas S."/>
            <person name="Kuo A."/>
            <person name="Mondo S."/>
            <person name="Pangilinan J."/>
            <person name="Riley R."/>
            <person name="LaButti K."/>
            <person name="Andreopoulos B."/>
            <person name="Lipzen A."/>
            <person name="Chen C."/>
            <person name="Yanf M."/>
            <person name="Daum C."/>
            <person name="Ng V."/>
            <person name="Clum A."/>
            <person name="Steindorff A."/>
            <person name="Ohm R."/>
            <person name="Martin F."/>
            <person name="Silar P."/>
            <person name="Natvig D."/>
            <person name="Lalanne C."/>
            <person name="Gautier V."/>
            <person name="Ament-velasquez S.L."/>
            <person name="Kruys A."/>
            <person name="Hutchinson M.I."/>
            <person name="Powell A.J."/>
            <person name="Barry K."/>
            <person name="Miller A.N."/>
            <person name="Grigoriev I.V."/>
            <person name="Debuchy R."/>
            <person name="Gladieux P."/>
            <person name="Thoren M.H."/>
            <person name="Johannesson H."/>
        </authorList>
    </citation>
    <scope>NUCLEOTIDE SEQUENCE</scope>
    <source>
        <strain evidence="5">SMH3391-2</strain>
    </source>
</reference>
<keyword evidence="1 2" id="KW-0728">SH3 domain</keyword>
<feature type="region of interest" description="Disordered" evidence="3">
    <location>
        <begin position="59"/>
        <end position="118"/>
    </location>
</feature>
<keyword evidence="6" id="KW-1185">Reference proteome</keyword>
<dbReference type="Gene3D" id="2.30.30.40">
    <property type="entry name" value="SH3 Domains"/>
    <property type="match status" value="1"/>
</dbReference>
<proteinExistence type="predicted"/>
<dbReference type="InterPro" id="IPR001452">
    <property type="entry name" value="SH3_domain"/>
</dbReference>
<evidence type="ECO:0000313" key="5">
    <source>
        <dbReference type="EMBL" id="KAK0628593.1"/>
    </source>
</evidence>
<accession>A0AA39X796</accession>
<feature type="compositionally biased region" description="Low complexity" evidence="3">
    <location>
        <begin position="59"/>
        <end position="91"/>
    </location>
</feature>
<dbReference type="PANTHER" id="PTHR45929">
    <property type="entry name" value="JAK PATHWAY SIGNAL TRANSDUCTION ADAPTOR MOLECULE"/>
    <property type="match status" value="1"/>
</dbReference>
<comment type="caution">
    <text evidence="5">The sequence shown here is derived from an EMBL/GenBank/DDBJ whole genome shotgun (WGS) entry which is preliminary data.</text>
</comment>
<evidence type="ECO:0000313" key="6">
    <source>
        <dbReference type="Proteomes" id="UP001174934"/>
    </source>
</evidence>
<evidence type="ECO:0000256" key="1">
    <source>
        <dbReference type="ARBA" id="ARBA00022443"/>
    </source>
</evidence>
<dbReference type="InterPro" id="IPR036028">
    <property type="entry name" value="SH3-like_dom_sf"/>
</dbReference>
<dbReference type="InterPro" id="IPR050670">
    <property type="entry name" value="STAM"/>
</dbReference>
<dbReference type="Pfam" id="PF00018">
    <property type="entry name" value="SH3_1"/>
    <property type="match status" value="1"/>
</dbReference>
<dbReference type="Proteomes" id="UP001174934">
    <property type="component" value="Unassembled WGS sequence"/>
</dbReference>
<feature type="compositionally biased region" description="Pro residues" evidence="3">
    <location>
        <begin position="100"/>
        <end position="115"/>
    </location>
</feature>
<dbReference type="AlphaFoldDB" id="A0AA39X796"/>
<feature type="region of interest" description="Disordered" evidence="3">
    <location>
        <begin position="174"/>
        <end position="261"/>
    </location>
</feature>
<sequence length="287" mass="30433">MVSGDRQRVIEANRSLRLIKNELESLLEKGVITDDAFDSIHSLLPTESSISGSLVPAAAQRTPAPVPTPVTAATPTPLPAANNNQHHAAPPSYNQSTGGGPPPLPGRNPPPPAPGKPAIAHAKALYKYVASDARDCSFERDDRIAVYDYMNTDWWMGRNLRTGQEGIFPKSYVETEQQQNQQQAVQPLPVNNGWSEKTTGGFPPANSGGYPGAGYQPPPQPMYGGTYPPQPPAGQVNPYNPNAPPPGQPEEESGVSKHGKKFGKKLGNAAIFGAGATIGSNLVNSIF</sequence>
<evidence type="ECO:0000256" key="2">
    <source>
        <dbReference type="PROSITE-ProRule" id="PRU00192"/>
    </source>
</evidence>